<dbReference type="InterPro" id="IPR051274">
    <property type="entry name" value="3-5_Exoribonuclease"/>
</dbReference>
<evidence type="ECO:0000256" key="3">
    <source>
        <dbReference type="ARBA" id="ARBA00022722"/>
    </source>
</evidence>
<name>A0A077QYM0_9BASI</name>
<comment type="subcellular location">
    <subcellularLocation>
        <location evidence="1">Cytoplasm</location>
    </subcellularLocation>
</comment>
<evidence type="ECO:0000313" key="8">
    <source>
        <dbReference type="EMBL" id="CDI51592.1"/>
    </source>
</evidence>
<dbReference type="PROSITE" id="PS50800">
    <property type="entry name" value="SAP"/>
    <property type="match status" value="1"/>
</dbReference>
<evidence type="ECO:0000256" key="4">
    <source>
        <dbReference type="ARBA" id="ARBA00022801"/>
    </source>
</evidence>
<dbReference type="Pfam" id="PF02037">
    <property type="entry name" value="SAP"/>
    <property type="match status" value="1"/>
</dbReference>
<reference evidence="8" key="1">
    <citation type="journal article" date="2014" name="Genome Biol. Evol.">
        <title>Gene Loss Rather Than Gene Gain Is Associated with a Host Jump from Monocots to Dicots in the Smut Fungus Melanopsichium pennsylvanicum.</title>
        <authorList>
            <person name="Sharma R."/>
            <person name="Mishra B."/>
            <person name="Runge F."/>
            <person name="Thines M."/>
        </authorList>
    </citation>
    <scope>NUCLEOTIDE SEQUENCE</scope>
    <source>
        <strain evidence="8">4</strain>
    </source>
</reference>
<dbReference type="GO" id="GO:0031047">
    <property type="term" value="P:regulatory ncRNA-mediated gene silencing"/>
    <property type="evidence" value="ECO:0007669"/>
    <property type="project" value="UniProtKB-KW"/>
</dbReference>
<evidence type="ECO:0000256" key="1">
    <source>
        <dbReference type="ARBA" id="ARBA00004496"/>
    </source>
</evidence>
<organism evidence="8">
    <name type="scientific">Melanopsichium pennsylvanicum 4</name>
    <dbReference type="NCBI Taxonomy" id="1398559"/>
    <lineage>
        <taxon>Eukaryota</taxon>
        <taxon>Fungi</taxon>
        <taxon>Dikarya</taxon>
        <taxon>Basidiomycota</taxon>
        <taxon>Ustilaginomycotina</taxon>
        <taxon>Ustilaginomycetes</taxon>
        <taxon>Ustilaginales</taxon>
        <taxon>Ustilaginaceae</taxon>
        <taxon>Melanopsichium</taxon>
    </lineage>
</organism>
<accession>A0A077QYM0</accession>
<dbReference type="Pfam" id="PF00929">
    <property type="entry name" value="RNase_T"/>
    <property type="match status" value="1"/>
</dbReference>
<dbReference type="SMART" id="SM00479">
    <property type="entry name" value="EXOIII"/>
    <property type="match status" value="1"/>
</dbReference>
<dbReference type="InterPro" id="IPR003034">
    <property type="entry name" value="SAP_dom"/>
</dbReference>
<dbReference type="InterPro" id="IPR036361">
    <property type="entry name" value="SAP_dom_sf"/>
</dbReference>
<evidence type="ECO:0000256" key="5">
    <source>
        <dbReference type="ARBA" id="ARBA00022839"/>
    </source>
</evidence>
<dbReference type="InterPro" id="IPR047201">
    <property type="entry name" value="ERI-1_3'hExo-like"/>
</dbReference>
<dbReference type="SUPFAM" id="SSF68906">
    <property type="entry name" value="SAP domain"/>
    <property type="match status" value="1"/>
</dbReference>
<dbReference type="Gene3D" id="3.30.420.10">
    <property type="entry name" value="Ribonuclease H-like superfamily/Ribonuclease H"/>
    <property type="match status" value="1"/>
</dbReference>
<dbReference type="EMBL" id="HG529511">
    <property type="protein sequence ID" value="CDI51592.1"/>
    <property type="molecule type" value="Genomic_DNA"/>
</dbReference>
<evidence type="ECO:0000256" key="2">
    <source>
        <dbReference type="ARBA" id="ARBA00022490"/>
    </source>
</evidence>
<dbReference type="PANTHER" id="PTHR23044">
    <property type="entry name" value="3'-5' EXONUCLEASE ERI1-RELATED"/>
    <property type="match status" value="1"/>
</dbReference>
<feature type="domain" description="SAP" evidence="7">
    <location>
        <begin position="2"/>
        <end position="36"/>
    </location>
</feature>
<dbReference type="CDD" id="cd06133">
    <property type="entry name" value="ERI-1_3'hExo_like"/>
    <property type="match status" value="1"/>
</dbReference>
<dbReference type="AlphaFoldDB" id="A0A077QYM0"/>
<protein>
    <submittedName>
        <fullName evidence="8">Double-strand sirna ribonuclease</fullName>
    </submittedName>
</protein>
<dbReference type="InterPro" id="IPR036397">
    <property type="entry name" value="RNaseH_sf"/>
</dbReference>
<dbReference type="InterPro" id="IPR013520">
    <property type="entry name" value="Ribonucl_H"/>
</dbReference>
<keyword evidence="2" id="KW-0963">Cytoplasm</keyword>
<proteinExistence type="predicted"/>
<dbReference type="InterPro" id="IPR012337">
    <property type="entry name" value="RNaseH-like_sf"/>
</dbReference>
<dbReference type="SUPFAM" id="SSF53098">
    <property type="entry name" value="Ribonuclease H-like"/>
    <property type="match status" value="1"/>
</dbReference>
<keyword evidence="3" id="KW-0540">Nuclease</keyword>
<evidence type="ECO:0000259" key="7">
    <source>
        <dbReference type="PROSITE" id="PS50800"/>
    </source>
</evidence>
<evidence type="ECO:0000256" key="6">
    <source>
        <dbReference type="ARBA" id="ARBA00023158"/>
    </source>
</evidence>
<dbReference type="GO" id="GO:0000175">
    <property type="term" value="F:3'-5'-RNA exonuclease activity"/>
    <property type="evidence" value="ECO:0007669"/>
    <property type="project" value="InterPro"/>
</dbReference>
<dbReference type="GO" id="GO:0005737">
    <property type="term" value="C:cytoplasm"/>
    <property type="evidence" value="ECO:0007669"/>
    <property type="project" value="UniProtKB-SubCell"/>
</dbReference>
<dbReference type="SMART" id="SM00513">
    <property type="entry name" value="SAP"/>
    <property type="match status" value="1"/>
</dbReference>
<keyword evidence="5" id="KW-0269">Exonuclease</keyword>
<sequence>MASSLSVEELRSRLHDLGLETKGKKADLRLRLKKALRTQSATPDGISASASAPADSKWDPEFDTFLVLDVEATCESTRKYRNLQHGFETGSFQYPNEIIEFPIVILKWNQDSEQLETKAIFHSYVQPTFRPKLTKFCKDLTGVTQGQVDSAPLWNQVVEQFFRFLVSHDLVEDTSGGGRGSLQNYRLKRGVAWINHGPADLRDFVVKQSFISAIPRDKSHGLPPVFLRGPLVDIRKGIAALFKWEQDLKASLVRSSPSSRASPFPGFGGRDGFQVVSPPALNNSEVVKEAARSTGLSPYDQSLAGLLELLNIGPFQGRQHCGMDDTLNVSRLAVELARRIAIAARTGDQVLLSKHYEAVDGTVEASAKMLSLGKDGCLKRARKMEKLVLSPNVRVDTGGSTGKRFFWMGKLAGQVKWPFPPEVDESESMV</sequence>
<keyword evidence="4" id="KW-0378">Hydrolase</keyword>
<dbReference type="PANTHER" id="PTHR23044:SF61">
    <property type="entry name" value="3'-5' EXORIBONUCLEASE 1-RELATED"/>
    <property type="match status" value="1"/>
</dbReference>
<dbReference type="Gene3D" id="1.10.720.30">
    <property type="entry name" value="SAP domain"/>
    <property type="match status" value="1"/>
</dbReference>
<dbReference type="GO" id="GO:0003676">
    <property type="term" value="F:nucleic acid binding"/>
    <property type="evidence" value="ECO:0007669"/>
    <property type="project" value="InterPro"/>
</dbReference>
<keyword evidence="6" id="KW-0943">RNA-mediated gene silencing</keyword>